<accession>A0A2A6BDA2</accession>
<dbReference type="Proteomes" id="UP000005239">
    <property type="component" value="Unassembled WGS sequence"/>
</dbReference>
<keyword evidence="2" id="KW-1185">Reference proteome</keyword>
<evidence type="ECO:0000313" key="2">
    <source>
        <dbReference type="Proteomes" id="UP000005239"/>
    </source>
</evidence>
<protein>
    <submittedName>
        <fullName evidence="1">Uncharacterized protein</fullName>
    </submittedName>
</protein>
<dbReference type="AlphaFoldDB" id="A0A2A6BDA2"/>
<name>A0A2A6BDA2_PRIPA</name>
<reference evidence="1" key="2">
    <citation type="submission" date="2022-06" db="UniProtKB">
        <authorList>
            <consortium name="EnsemblMetazoa"/>
        </authorList>
    </citation>
    <scope>IDENTIFICATION</scope>
    <source>
        <strain evidence="1">PS312</strain>
    </source>
</reference>
<sequence length="297" mass="32773">MADIIVAVAQQSTYSIGHLPIDVFFSRHFVIFPIVLLCAGLGVDTFLWDNYQKIAWMSMALFVSRVLFILRFSAQALINENAPIAVFPYFCPLFNSAMFLPYLVTLFYPICLSLNHFLTSKGKKTVSEIGWIACSTIMAVLLFTAHMYWGEPVSRLNCRSILQNQNINTGSAIVDTAIHLGAIFMCTRTLASGVSGGTFNVVFSLMIFSTVSLPMVVIPSIGVTLDPLSPWTTFIVVANDLRGEVLCAVLLMMIFTLDSRAQWTARKAWGRLFGRKKIGFEGLEVSDPLTGSTPSIA</sequence>
<organism evidence="1 2">
    <name type="scientific">Pristionchus pacificus</name>
    <name type="common">Parasitic nematode worm</name>
    <dbReference type="NCBI Taxonomy" id="54126"/>
    <lineage>
        <taxon>Eukaryota</taxon>
        <taxon>Metazoa</taxon>
        <taxon>Ecdysozoa</taxon>
        <taxon>Nematoda</taxon>
        <taxon>Chromadorea</taxon>
        <taxon>Rhabditida</taxon>
        <taxon>Rhabditina</taxon>
        <taxon>Diplogasteromorpha</taxon>
        <taxon>Diplogasteroidea</taxon>
        <taxon>Neodiplogasteridae</taxon>
        <taxon>Pristionchus</taxon>
    </lineage>
</organism>
<accession>A0A8R1YCD0</accession>
<gene>
    <name evidence="1" type="primary">WBGene00098521</name>
</gene>
<proteinExistence type="predicted"/>
<evidence type="ECO:0000313" key="1">
    <source>
        <dbReference type="EnsemblMetazoa" id="PPA08967.1"/>
    </source>
</evidence>
<dbReference type="EnsemblMetazoa" id="PPA08967.1">
    <property type="protein sequence ID" value="PPA08967.1"/>
    <property type="gene ID" value="WBGene00098521"/>
</dbReference>
<reference evidence="2" key="1">
    <citation type="journal article" date="2008" name="Nat. Genet.">
        <title>The Pristionchus pacificus genome provides a unique perspective on nematode lifestyle and parasitism.</title>
        <authorList>
            <person name="Dieterich C."/>
            <person name="Clifton S.W."/>
            <person name="Schuster L.N."/>
            <person name="Chinwalla A."/>
            <person name="Delehaunty K."/>
            <person name="Dinkelacker I."/>
            <person name="Fulton L."/>
            <person name="Fulton R."/>
            <person name="Godfrey J."/>
            <person name="Minx P."/>
            <person name="Mitreva M."/>
            <person name="Roeseler W."/>
            <person name="Tian H."/>
            <person name="Witte H."/>
            <person name="Yang S.P."/>
            <person name="Wilson R.K."/>
            <person name="Sommer R.J."/>
        </authorList>
    </citation>
    <scope>NUCLEOTIDE SEQUENCE [LARGE SCALE GENOMIC DNA]</scope>
    <source>
        <strain evidence="2">PS312</strain>
    </source>
</reference>